<evidence type="ECO:0000256" key="2">
    <source>
        <dbReference type="SAM" id="MobiDB-lite"/>
    </source>
</evidence>
<dbReference type="RefSeq" id="XP_045098770.1">
    <property type="nucleotide sequence ID" value="XM_045236148.1"/>
</dbReference>
<dbReference type="CTD" id="68916818"/>
<sequence length="797" mass="88362">MSDFIPHWEPPPPGDDSFSRCDGVTGYEIEDAIEKEDLGNAMDRLIYGNSIEKVKTLYFTYRIFSNCSPWASFSTSFMETSEDEIDSLPELSENDFSGESPPLSSLSSLSMDQQGMGDVNTEISSPCHQGTLAKDAALGTDREIQYGSDTLAESGPTTLRGVVIKRRDSDSSIQFPNRRTGSRLTSGSSSGSSLKDFKTRRTQKEMKAMTKEEKRELQKSQHRANFKNSLQKKKNKKASLEEHSKDLDVELRGGLESLEQLEAAYKEKFPDSIARKNNMGHLIEKENQDCRKKLEEEVRKLEIKLKGIAKEKTLAGIKKTSNASAKCRTKLKLEIASLELKVHQQETKIVQMDMIIKYLKEALGVKSMEGDDNQQLLTGSSVSGTPLFRDSDDSDLFPPTLQSYGTPKQSADSISRQCHRDTNIANYINFNGNSEGFSNSIPVDCNKEVFDNQMDSTGGPMLTAEEQSATLAVFDGNVSDQTIAHQFDDFSINQLMEQYDAKPEHPMDTKNTRSMISHLNNSTIFNCLEGTTERLIYESAPPLNMMTENSNCPVPQFGESAPMESNYLQGQYNYARIPSKDPYSPSMQETANVSDQSSAQWTLPLISTIFTNSEPLREATPAISSAGMGMHEFVGNGIGWNQPPGFPDNQTMVSSSGLPYPNSGKSGQQYDASSSNTITQNTSTNYVTMQEQSFSTSRSANDGYAHHFHTCDPIFGCTDGYNNGSESMPRITDNSDNSQRNFCPNEMTDYIYGNFVPHGMSDHSLIGQQNHDMTTGSHYGTPDFVGSGSIPDKYSEI</sequence>
<feature type="region of interest" description="Disordered" evidence="2">
    <location>
        <begin position="170"/>
        <end position="242"/>
    </location>
</feature>
<gene>
    <name evidence="3 5" type="ORF">CBG25325</name>
    <name evidence="3" type="ORF">CBG_25325</name>
</gene>
<feature type="region of interest" description="Disordered" evidence="2">
    <location>
        <begin position="84"/>
        <end position="126"/>
    </location>
</feature>
<feature type="compositionally biased region" description="Low complexity" evidence="2">
    <location>
        <begin position="178"/>
        <end position="194"/>
    </location>
</feature>
<dbReference type="EMBL" id="HE601064">
    <property type="protein sequence ID" value="CAR99203.1"/>
    <property type="molecule type" value="Genomic_DNA"/>
</dbReference>
<dbReference type="Proteomes" id="UP000008549">
    <property type="component" value="Unassembled WGS sequence"/>
</dbReference>
<evidence type="ECO:0000313" key="4">
    <source>
        <dbReference type="Proteomes" id="UP000008549"/>
    </source>
</evidence>
<dbReference type="AlphaFoldDB" id="B6IH23"/>
<protein>
    <submittedName>
        <fullName evidence="3">Protein CBG25325</fullName>
    </submittedName>
</protein>
<accession>B6IH23</accession>
<dbReference type="GeneID" id="68916818"/>
<evidence type="ECO:0000313" key="3">
    <source>
        <dbReference type="EMBL" id="CAR99203.1"/>
    </source>
</evidence>
<reference evidence="3 4" key="1">
    <citation type="journal article" date="2003" name="PLoS Biol.">
        <title>The genome sequence of Caenorhabditis briggsae: a platform for comparative genomics.</title>
        <authorList>
            <person name="Stein L.D."/>
            <person name="Bao Z."/>
            <person name="Blasiar D."/>
            <person name="Blumenthal T."/>
            <person name="Brent M.R."/>
            <person name="Chen N."/>
            <person name="Chinwalla A."/>
            <person name="Clarke L."/>
            <person name="Clee C."/>
            <person name="Coghlan A."/>
            <person name="Coulson A."/>
            <person name="D'Eustachio P."/>
            <person name="Fitch D.H."/>
            <person name="Fulton L.A."/>
            <person name="Fulton R.E."/>
            <person name="Griffiths-Jones S."/>
            <person name="Harris T.W."/>
            <person name="Hillier L.W."/>
            <person name="Kamath R."/>
            <person name="Kuwabara P.E."/>
            <person name="Mardis E.R."/>
            <person name="Marra M.A."/>
            <person name="Miner T.L."/>
            <person name="Minx P."/>
            <person name="Mullikin J.C."/>
            <person name="Plumb R.W."/>
            <person name="Rogers J."/>
            <person name="Schein J.E."/>
            <person name="Sohrmann M."/>
            <person name="Spieth J."/>
            <person name="Stajich J.E."/>
            <person name="Wei C."/>
            <person name="Willey D."/>
            <person name="Wilson R.K."/>
            <person name="Durbin R."/>
            <person name="Waterston R.H."/>
        </authorList>
    </citation>
    <scope>NUCLEOTIDE SEQUENCE [LARGE SCALE GENOMIC DNA]</scope>
    <source>
        <strain evidence="3 4">AF16</strain>
    </source>
</reference>
<organism evidence="3 4">
    <name type="scientific">Caenorhabditis briggsae</name>
    <dbReference type="NCBI Taxonomy" id="6238"/>
    <lineage>
        <taxon>Eukaryota</taxon>
        <taxon>Metazoa</taxon>
        <taxon>Ecdysozoa</taxon>
        <taxon>Nematoda</taxon>
        <taxon>Chromadorea</taxon>
        <taxon>Rhabditida</taxon>
        <taxon>Rhabditina</taxon>
        <taxon>Rhabditomorpha</taxon>
        <taxon>Rhabditoidea</taxon>
        <taxon>Rhabditidae</taxon>
        <taxon>Peloderinae</taxon>
        <taxon>Caenorhabditis</taxon>
    </lineage>
</organism>
<feature type="coiled-coil region" evidence="1">
    <location>
        <begin position="284"/>
        <end position="348"/>
    </location>
</feature>
<feature type="compositionally biased region" description="Basic residues" evidence="2">
    <location>
        <begin position="220"/>
        <end position="237"/>
    </location>
</feature>
<dbReference type="InParanoid" id="B6IH23"/>
<reference evidence="3 4" key="2">
    <citation type="journal article" date="2011" name="PLoS Genet.">
        <title>Caenorhabditis briggsae recombinant inbred line genotypes reveal inter-strain incompatibility and the evolution of recombination.</title>
        <authorList>
            <person name="Ross J.A."/>
            <person name="Koboldt D.C."/>
            <person name="Staisch J.E."/>
            <person name="Chamberlin H.M."/>
            <person name="Gupta B.P."/>
            <person name="Miller R.D."/>
            <person name="Baird S.E."/>
            <person name="Haag E.S."/>
        </authorList>
    </citation>
    <scope>NUCLEOTIDE SEQUENCE [LARGE SCALE GENOMIC DNA]</scope>
    <source>
        <strain evidence="3 4">AF16</strain>
    </source>
</reference>
<dbReference type="HOGENOM" id="CLU_352753_0_0_1"/>
<keyword evidence="1" id="KW-0175">Coiled coil</keyword>
<name>B6IH23_CAEBR</name>
<dbReference type="WormBase" id="CBG25325">
    <property type="protein sequence ID" value="CBP40143"/>
    <property type="gene ID" value="WBGene00086739"/>
</dbReference>
<dbReference type="KEGG" id="cbr:CBG_25325"/>
<proteinExistence type="predicted"/>
<dbReference type="eggNOG" id="ENOG502TKEF">
    <property type="taxonomic scope" value="Eukaryota"/>
</dbReference>
<feature type="compositionally biased region" description="Low complexity" evidence="2">
    <location>
        <begin position="100"/>
        <end position="110"/>
    </location>
</feature>
<evidence type="ECO:0000313" key="5">
    <source>
        <dbReference type="WormBase" id="CBG25325"/>
    </source>
</evidence>
<keyword evidence="4" id="KW-1185">Reference proteome</keyword>
<evidence type="ECO:0000256" key="1">
    <source>
        <dbReference type="SAM" id="Coils"/>
    </source>
</evidence>
<feature type="compositionally biased region" description="Basic and acidic residues" evidence="2">
    <location>
        <begin position="195"/>
        <end position="219"/>
    </location>
</feature>